<keyword evidence="2" id="KW-0732">Signal</keyword>
<gene>
    <name evidence="8" type="ORF">CQ14_05645</name>
</gene>
<comment type="subcellular location">
    <subcellularLocation>
        <location evidence="1">Cell outer membrane</location>
    </subcellularLocation>
</comment>
<dbReference type="Gene3D" id="2.40.160.20">
    <property type="match status" value="1"/>
</dbReference>
<evidence type="ECO:0000313" key="9">
    <source>
        <dbReference type="Proteomes" id="UP000051660"/>
    </source>
</evidence>
<comment type="caution">
    <text evidence="8">The sequence shown here is derived from an EMBL/GenBank/DDBJ whole genome shotgun (WGS) entry which is preliminary data.</text>
</comment>
<dbReference type="EMBL" id="LLYB01000060">
    <property type="protein sequence ID" value="KRR24956.1"/>
    <property type="molecule type" value="Genomic_DNA"/>
</dbReference>
<keyword evidence="3" id="KW-0472">Membrane</keyword>
<evidence type="ECO:0000256" key="5">
    <source>
        <dbReference type="ARBA" id="ARBA00038306"/>
    </source>
</evidence>
<evidence type="ECO:0000256" key="3">
    <source>
        <dbReference type="ARBA" id="ARBA00023136"/>
    </source>
</evidence>
<name>A0A0R3MZG8_9BRAD</name>
<evidence type="ECO:0000256" key="2">
    <source>
        <dbReference type="ARBA" id="ARBA00022729"/>
    </source>
</evidence>
<keyword evidence="4" id="KW-0998">Cell outer membrane</keyword>
<dbReference type="Pfam" id="PF13505">
    <property type="entry name" value="OMP_b-brl"/>
    <property type="match status" value="1"/>
</dbReference>
<dbReference type="Proteomes" id="UP000051660">
    <property type="component" value="Unassembled WGS sequence"/>
</dbReference>
<evidence type="ECO:0000256" key="4">
    <source>
        <dbReference type="ARBA" id="ARBA00023237"/>
    </source>
</evidence>
<dbReference type="SUPFAM" id="SSF56925">
    <property type="entry name" value="OMPA-like"/>
    <property type="match status" value="1"/>
</dbReference>
<dbReference type="PANTHER" id="PTHR34001">
    <property type="entry name" value="BLL7405 PROTEIN"/>
    <property type="match status" value="1"/>
</dbReference>
<evidence type="ECO:0000256" key="1">
    <source>
        <dbReference type="ARBA" id="ARBA00004442"/>
    </source>
</evidence>
<accession>A0A0R3MZG8</accession>
<reference evidence="8 9" key="1">
    <citation type="submission" date="2014-03" db="EMBL/GenBank/DDBJ databases">
        <title>Bradyrhizobium valentinum sp. nov., isolated from effective nodules of Lupinus mariae-josephae, a lupine endemic of basic-lime soils in Eastern Spain.</title>
        <authorList>
            <person name="Duran D."/>
            <person name="Rey L."/>
            <person name="Navarro A."/>
            <person name="Busquets A."/>
            <person name="Imperial J."/>
            <person name="Ruiz-Argueso T."/>
        </authorList>
    </citation>
    <scope>NUCLEOTIDE SEQUENCE [LARGE SCALE GENOMIC DNA]</scope>
    <source>
        <strain evidence="8 9">CCBAU 23086</strain>
    </source>
</reference>
<sequence>MYGGLTEFIGGIQAGYNFQAGHLLFGVEGDFGGATFAHPTLPTPTLGSVSQNWIGTIAGRVGLVEDRWLVYGKFGGGWVQSNASLNFPGVTWQGSNTSSGWLAGVGIEYGFKSHWTIKLEYDQIFLGNWTSTTVPPIQLNRDVQMVKFGANYKFQSGLPDTIAPTKTGHSAKPEHSAHPSENEDLAKQSQNPIADLVSVPFQSNTNFNAGPFNRTQEVLNIQPVVPLRLNADWNLISRTIMPVISQPSPFFNSNTNGIGDITQEFFVSPTHPGPLIWGVGPVFTIPSATDPILGQGKVLLGPTAVALVTPGHWVIGVLANNQWSVGGNPLRPSVNQFLVQPFINYNMAHGWYLTSSPIMTANWLAAPGQQWTVPIGGGFGRLFKLGDQPVSASIQGFYNVVRPDGAPTWQLRAFLSLLFPEK</sequence>
<dbReference type="GO" id="GO:0009279">
    <property type="term" value="C:cell outer membrane"/>
    <property type="evidence" value="ECO:0007669"/>
    <property type="project" value="UniProtKB-SubCell"/>
</dbReference>
<dbReference type="AlphaFoldDB" id="A0A0R3MZG8"/>
<comment type="similarity">
    <text evidence="5">Belongs to the Omp25/RopB family.</text>
</comment>
<dbReference type="InterPro" id="IPR027385">
    <property type="entry name" value="Beta-barrel_OMP"/>
</dbReference>
<evidence type="ECO:0000259" key="7">
    <source>
        <dbReference type="Pfam" id="PF13505"/>
    </source>
</evidence>
<dbReference type="PANTHER" id="PTHR34001:SF3">
    <property type="entry name" value="BLL7405 PROTEIN"/>
    <property type="match status" value="1"/>
</dbReference>
<proteinExistence type="inferred from homology"/>
<dbReference type="InterPro" id="IPR011250">
    <property type="entry name" value="OMP/PagP_B-barrel"/>
</dbReference>
<evidence type="ECO:0000256" key="6">
    <source>
        <dbReference type="SAM" id="MobiDB-lite"/>
    </source>
</evidence>
<organism evidence="8 9">
    <name type="scientific">Bradyrhizobium lablabi</name>
    <dbReference type="NCBI Taxonomy" id="722472"/>
    <lineage>
        <taxon>Bacteria</taxon>
        <taxon>Pseudomonadati</taxon>
        <taxon>Pseudomonadota</taxon>
        <taxon>Alphaproteobacteria</taxon>
        <taxon>Hyphomicrobiales</taxon>
        <taxon>Nitrobacteraceae</taxon>
        <taxon>Bradyrhizobium</taxon>
    </lineage>
</organism>
<protein>
    <recommendedName>
        <fullName evidence="7">Outer membrane protein beta-barrel domain-containing protein</fullName>
    </recommendedName>
</protein>
<feature type="compositionally biased region" description="Basic and acidic residues" evidence="6">
    <location>
        <begin position="171"/>
        <end position="186"/>
    </location>
</feature>
<feature type="domain" description="Outer membrane protein beta-barrel" evidence="7">
    <location>
        <begin position="10"/>
        <end position="154"/>
    </location>
</feature>
<evidence type="ECO:0000313" key="8">
    <source>
        <dbReference type="EMBL" id="KRR24956.1"/>
    </source>
</evidence>
<dbReference type="InterPro" id="IPR051692">
    <property type="entry name" value="OMP-like"/>
</dbReference>
<feature type="region of interest" description="Disordered" evidence="6">
    <location>
        <begin position="163"/>
        <end position="188"/>
    </location>
</feature>